<feature type="signal peptide" evidence="1">
    <location>
        <begin position="1"/>
        <end position="28"/>
    </location>
</feature>
<keyword evidence="1" id="KW-0732">Signal</keyword>
<reference evidence="2 3" key="1">
    <citation type="submission" date="2023-04" db="EMBL/GenBank/DDBJ databases">
        <title>Genome Sequence of Selenomonas sputigena ATCC 33150.</title>
        <authorList>
            <person name="Miller D.P."/>
            <person name="Anvari S."/>
            <person name="Polson S.W."/>
            <person name="Macdonald M."/>
            <person name="Mcdowell J.V."/>
        </authorList>
    </citation>
    <scope>NUCLEOTIDE SEQUENCE [LARGE SCALE GENOMIC DNA]</scope>
    <source>
        <strain evidence="2 3">ATCC 33150</strain>
    </source>
</reference>
<accession>A0ABV3X549</accession>
<dbReference type="RefSeq" id="WP_368846881.1">
    <property type="nucleotide sequence ID" value="NZ_CP194411.1"/>
</dbReference>
<sequence>MKMNCRLYLGAFCMLLSLFCFHAHDCHAAEPPAEYAVWDRMPFEAAVEAKLEATAPISLYNAPRGTALVGSVSSGEVVQRISCVVYTHPQKHPVRVLQTLQTYKKHSQTPDGPVLQPGSYIYLLMYTGEGTYLGWYNGEEAWWLAGYNIKNFADAAQQPWGEYVGEPTSRKLSIEAWYCLRKSDGTTGWAMAAKNGDFSHEHLKMIWK</sequence>
<evidence type="ECO:0000256" key="1">
    <source>
        <dbReference type="SAM" id="SignalP"/>
    </source>
</evidence>
<protein>
    <submittedName>
        <fullName evidence="2">Uncharacterized protein</fullName>
    </submittedName>
</protein>
<name>A0ABV3X549_9FIRM</name>
<evidence type="ECO:0000313" key="2">
    <source>
        <dbReference type="EMBL" id="MEX5285154.1"/>
    </source>
</evidence>
<evidence type="ECO:0000313" key="3">
    <source>
        <dbReference type="Proteomes" id="UP001559623"/>
    </source>
</evidence>
<gene>
    <name evidence="2" type="ORF">QCO44_05810</name>
</gene>
<dbReference type="Proteomes" id="UP001559623">
    <property type="component" value="Unassembled WGS sequence"/>
</dbReference>
<dbReference type="EMBL" id="JARVLH010000003">
    <property type="protein sequence ID" value="MEX5285154.1"/>
    <property type="molecule type" value="Genomic_DNA"/>
</dbReference>
<comment type="caution">
    <text evidence="2">The sequence shown here is derived from an EMBL/GenBank/DDBJ whole genome shotgun (WGS) entry which is preliminary data.</text>
</comment>
<organism evidence="2 3">
    <name type="scientific">Selenomonas sputigena</name>
    <dbReference type="NCBI Taxonomy" id="69823"/>
    <lineage>
        <taxon>Bacteria</taxon>
        <taxon>Bacillati</taxon>
        <taxon>Bacillota</taxon>
        <taxon>Negativicutes</taxon>
        <taxon>Selenomonadales</taxon>
        <taxon>Selenomonadaceae</taxon>
        <taxon>Selenomonas</taxon>
    </lineage>
</organism>
<keyword evidence="3" id="KW-1185">Reference proteome</keyword>
<proteinExistence type="predicted"/>
<feature type="chain" id="PRO_5046987133" evidence="1">
    <location>
        <begin position="29"/>
        <end position="208"/>
    </location>
</feature>